<organism evidence="3 4">
    <name type="scientific">Mycobacterium spongiae</name>
    <dbReference type="NCBI Taxonomy" id="886343"/>
    <lineage>
        <taxon>Bacteria</taxon>
        <taxon>Bacillati</taxon>
        <taxon>Actinomycetota</taxon>
        <taxon>Actinomycetes</taxon>
        <taxon>Mycobacteriales</taxon>
        <taxon>Mycobacteriaceae</taxon>
        <taxon>Mycobacterium</taxon>
    </lineage>
</organism>
<dbReference type="Proteomes" id="UP000682202">
    <property type="component" value="Chromosome"/>
</dbReference>
<protein>
    <submittedName>
        <fullName evidence="3">PE-PPE domain-containing protein</fullName>
    </submittedName>
</protein>
<gene>
    <name evidence="3" type="ORF">F6B93_01425</name>
</gene>
<dbReference type="Pfam" id="PF00934">
    <property type="entry name" value="PE"/>
    <property type="match status" value="1"/>
</dbReference>
<evidence type="ECO:0000313" key="4">
    <source>
        <dbReference type="Proteomes" id="UP000682202"/>
    </source>
</evidence>
<dbReference type="Pfam" id="PF08237">
    <property type="entry name" value="PE-PPE"/>
    <property type="match status" value="1"/>
</dbReference>
<dbReference type="InterPro" id="IPR013228">
    <property type="entry name" value="PE-PPE_C"/>
</dbReference>
<dbReference type="InterPro" id="IPR000084">
    <property type="entry name" value="PE-PGRS_N"/>
</dbReference>
<feature type="domain" description="PE" evidence="1">
    <location>
        <begin position="4"/>
        <end position="94"/>
    </location>
</feature>
<dbReference type="InterPro" id="IPR038332">
    <property type="entry name" value="PPE_sf"/>
</dbReference>
<dbReference type="Gene3D" id="1.10.287.850">
    <property type="entry name" value="HP0062-like domain"/>
    <property type="match status" value="1"/>
</dbReference>
<sequence>MTHVVANADMLATAANAVARIGSTIDAAGAAALGPTTAALAPAIDEVSAAIAALFQTHGLEGQAIIRHAAAFHREFNQALAAAGNAYAQAEAANAAAVSNALGALSAPLQSLLERPSTGTIAPGSGNGLQAMLAQAATGELTALIMGGTGNPLPIPEYVTAINNNYIQPLLPGANGQGLFTPQEFWPNNPEVGDMTFNQSNREGLRLLQAAINTELAFGNKVNVLGYSSSATIVHEAILDFMAMGTGAPDPGDLSFLMLGSPHNPVGGLFARFPGFYIPLLDVPFNGATPADNPYPTAIYSMQYDGAAHAPQYPLNPFATLNALFGFQFLHWQHPWHSPEVLASAQLLPTSPGYTGNTDYYMLTTQNLPLLEPIRQIPYIGQPLAEMIQPSMRVLVDLGYADYGPTGNYADIPTPAGIIQIVDPFALGYYLTLGAVQGPTGALVDLGFLPESFRPDIYPYVPSLSPGLNVSFGQSSVTGISLLTGAVGPLLELIPPPH</sequence>
<dbReference type="SUPFAM" id="SSF140459">
    <property type="entry name" value="PE/PPE dimer-like"/>
    <property type="match status" value="1"/>
</dbReference>
<dbReference type="AlphaFoldDB" id="A0A975JV31"/>
<reference evidence="3" key="1">
    <citation type="submission" date="2019-12" db="EMBL/GenBank/DDBJ databases">
        <title>Mycobacterium spongiae sp. nov.</title>
        <authorList>
            <person name="Stinear T."/>
        </authorList>
    </citation>
    <scope>NUCLEOTIDE SEQUENCE</scope>
    <source>
        <strain evidence="3">FSD4b-SM</strain>
    </source>
</reference>
<proteinExistence type="predicted"/>
<dbReference type="KEGG" id="mspg:F6B93_01425"/>
<evidence type="ECO:0000259" key="2">
    <source>
        <dbReference type="Pfam" id="PF08237"/>
    </source>
</evidence>
<evidence type="ECO:0000313" key="3">
    <source>
        <dbReference type="EMBL" id="QUR65913.1"/>
    </source>
</evidence>
<dbReference type="RefSeq" id="WP_211697393.1">
    <property type="nucleotide sequence ID" value="NZ_CP046600.1"/>
</dbReference>
<keyword evidence="4" id="KW-1185">Reference proteome</keyword>
<feature type="domain" description="PE-PPE" evidence="2">
    <location>
        <begin position="172"/>
        <end position="400"/>
    </location>
</feature>
<name>A0A975JV31_9MYCO</name>
<dbReference type="EMBL" id="CP046600">
    <property type="protein sequence ID" value="QUR65913.1"/>
    <property type="molecule type" value="Genomic_DNA"/>
</dbReference>
<accession>A0A975JV31</accession>
<evidence type="ECO:0000259" key="1">
    <source>
        <dbReference type="Pfam" id="PF00934"/>
    </source>
</evidence>